<keyword evidence="3" id="KW-1185">Reference proteome</keyword>
<gene>
    <name evidence="2" type="ORF">HUT05_20910</name>
</gene>
<dbReference type="Gene3D" id="3.10.28.10">
    <property type="entry name" value="Homing endonucleases"/>
    <property type="match status" value="1"/>
</dbReference>
<dbReference type="Pfam" id="PF14528">
    <property type="entry name" value="LAGLIDADG_3"/>
    <property type="match status" value="1"/>
</dbReference>
<dbReference type="AlphaFoldDB" id="A0A7H8TN97"/>
<evidence type="ECO:0000313" key="3">
    <source>
        <dbReference type="Proteomes" id="UP000509418"/>
    </source>
</evidence>
<accession>A0A7H8TN97</accession>
<reference evidence="2 3" key="1">
    <citation type="submission" date="2020-06" db="EMBL/GenBank/DDBJ databases">
        <title>Genome mining for natural products.</title>
        <authorList>
            <person name="Zhang B."/>
            <person name="Shi J."/>
            <person name="Ge H."/>
        </authorList>
    </citation>
    <scope>NUCLEOTIDE SEQUENCE [LARGE SCALE GENOMIC DNA]</scope>
    <source>
        <strain evidence="2 3">NA02069</strain>
    </source>
</reference>
<dbReference type="GO" id="GO:0004519">
    <property type="term" value="F:endonuclease activity"/>
    <property type="evidence" value="ECO:0007669"/>
    <property type="project" value="InterPro"/>
</dbReference>
<name>A0A7H8TN97_STRCX</name>
<feature type="domain" description="Homing endonuclease LAGLIDADG" evidence="1">
    <location>
        <begin position="111"/>
        <end position="170"/>
    </location>
</feature>
<dbReference type="SUPFAM" id="SSF55608">
    <property type="entry name" value="Homing endonucleases"/>
    <property type="match status" value="1"/>
</dbReference>
<protein>
    <recommendedName>
        <fullName evidence="1">Homing endonuclease LAGLIDADG domain-containing protein</fullName>
    </recommendedName>
</protein>
<evidence type="ECO:0000313" key="2">
    <source>
        <dbReference type="EMBL" id="QKZ24865.1"/>
    </source>
</evidence>
<dbReference type="Proteomes" id="UP000509418">
    <property type="component" value="Chromosome"/>
</dbReference>
<sequence length="266" mass="30000">MDLRVPEYAYMFGFLQADGHLQRGVGQKGKLSVEINARDVELLRKFQKLTPYYTSITERTRSTNFARAHNSAAWTLCSLEARTRLNELGLPYGRKSRTITPPNGEFSRHDYLRGVIDADGSVGYTSRGFPFVSLTTASTAVAEYLSCYAKEVTGAQRTTKRNTRDGIYNVLYTMEPAQDLALDLYYPGCLSLERKYAAADSLADWTRPSTMRAAYTARRWSELEDRILLRHNSPTSAAEALGRTVQSCSLRLWRLRSGQVPMPSNQ</sequence>
<evidence type="ECO:0000259" key="1">
    <source>
        <dbReference type="Pfam" id="PF14528"/>
    </source>
</evidence>
<proteinExistence type="predicted"/>
<dbReference type="InterPro" id="IPR027434">
    <property type="entry name" value="Homing_endonucl"/>
</dbReference>
<dbReference type="InterPro" id="IPR004860">
    <property type="entry name" value="LAGLIDADG_dom"/>
</dbReference>
<organism evidence="2 3">
    <name type="scientific">Streptomyces chartreusis</name>
    <dbReference type="NCBI Taxonomy" id="1969"/>
    <lineage>
        <taxon>Bacteria</taxon>
        <taxon>Bacillati</taxon>
        <taxon>Actinomycetota</taxon>
        <taxon>Actinomycetes</taxon>
        <taxon>Kitasatosporales</taxon>
        <taxon>Streptomycetaceae</taxon>
        <taxon>Streptomyces</taxon>
    </lineage>
</organism>
<dbReference type="EMBL" id="CP056041">
    <property type="protein sequence ID" value="QKZ24865.1"/>
    <property type="molecule type" value="Genomic_DNA"/>
</dbReference>